<comment type="caution">
    <text evidence="4">The sequence shown here is derived from an EMBL/GenBank/DDBJ whole genome shotgun (WGS) entry which is preliminary data.</text>
</comment>
<feature type="chain" id="PRO_5035320425" description="Disintegrin domain-containing protein" evidence="3">
    <location>
        <begin position="20"/>
        <end position="457"/>
    </location>
</feature>
<keyword evidence="2" id="KW-1133">Transmembrane helix</keyword>
<feature type="compositionally biased region" description="Low complexity" evidence="1">
    <location>
        <begin position="265"/>
        <end position="278"/>
    </location>
</feature>
<sequence>MGFRAALILAAAGLSRTAALRPRIRGGLPRRRLEATPCPADDCCPAKLEPIPASECPPPDSGDVARFSCDAPDLVVGNLCRSNAGECGTDKNLDNCEYPETKLKADIYRVVEARPVAPTAKPTSICPELVPLEKDSPDCPPELDIEPCDTPGLTGFCEGDGECGTSKKIDNCACAGCGKDGAPITGADIYRIVVSGDTPTPRPTKKPTTPRPTGDCPTLEALPTGSPDCPAELDIIPCDTPGLAAGDFCEGDGGADAASLLSPAARAARRSAAPTSTDPDGGAAPTPRPSDAPTSSPGGSKKKKKKSGHAFPIWAIIVIIVGGVGCCVCLFAAASGAALGGAKKQKPRASSYKLEAGKRPPPPDSDSDDEKPAAAVSRALEKLDDEEEPPAYDFTPDKAKPAKHRSSVEVDELWPAAGVAGAGAAAAANESKAPENGDMDCDSDSDLGSRISLHAPM</sequence>
<feature type="signal peptide" evidence="3">
    <location>
        <begin position="1"/>
        <end position="19"/>
    </location>
</feature>
<evidence type="ECO:0000313" key="5">
    <source>
        <dbReference type="Proteomes" id="UP000789595"/>
    </source>
</evidence>
<feature type="region of interest" description="Disordered" evidence="1">
    <location>
        <begin position="265"/>
        <end position="306"/>
    </location>
</feature>
<accession>A0A8J2S5F7</accession>
<evidence type="ECO:0008006" key="6">
    <source>
        <dbReference type="Google" id="ProtNLM"/>
    </source>
</evidence>
<keyword evidence="2" id="KW-0472">Membrane</keyword>
<evidence type="ECO:0000256" key="3">
    <source>
        <dbReference type="SAM" id="SignalP"/>
    </source>
</evidence>
<keyword evidence="3" id="KW-0732">Signal</keyword>
<evidence type="ECO:0000256" key="1">
    <source>
        <dbReference type="SAM" id="MobiDB-lite"/>
    </source>
</evidence>
<organism evidence="4 5">
    <name type="scientific">Pelagomonas calceolata</name>
    <dbReference type="NCBI Taxonomy" id="35677"/>
    <lineage>
        <taxon>Eukaryota</taxon>
        <taxon>Sar</taxon>
        <taxon>Stramenopiles</taxon>
        <taxon>Ochrophyta</taxon>
        <taxon>Pelagophyceae</taxon>
        <taxon>Pelagomonadales</taxon>
        <taxon>Pelagomonadaceae</taxon>
        <taxon>Pelagomonas</taxon>
    </lineage>
</organism>
<feature type="transmembrane region" description="Helical" evidence="2">
    <location>
        <begin position="311"/>
        <end position="339"/>
    </location>
</feature>
<feature type="region of interest" description="Disordered" evidence="1">
    <location>
        <begin position="340"/>
        <end position="409"/>
    </location>
</feature>
<feature type="region of interest" description="Disordered" evidence="1">
    <location>
        <begin position="194"/>
        <end position="223"/>
    </location>
</feature>
<feature type="region of interest" description="Disordered" evidence="1">
    <location>
        <begin position="423"/>
        <end position="457"/>
    </location>
</feature>
<reference evidence="4" key="1">
    <citation type="submission" date="2021-11" db="EMBL/GenBank/DDBJ databases">
        <authorList>
            <consortium name="Genoscope - CEA"/>
            <person name="William W."/>
        </authorList>
    </citation>
    <scope>NUCLEOTIDE SEQUENCE</scope>
</reference>
<proteinExistence type="predicted"/>
<name>A0A8J2S5F7_9STRA</name>
<protein>
    <recommendedName>
        <fullName evidence="6">Disintegrin domain-containing protein</fullName>
    </recommendedName>
</protein>
<keyword evidence="2" id="KW-0812">Transmembrane</keyword>
<dbReference type="AlphaFoldDB" id="A0A8J2S5F7"/>
<dbReference type="EMBL" id="CAKKNE010000001">
    <property type="protein sequence ID" value="CAH0364783.1"/>
    <property type="molecule type" value="Genomic_DNA"/>
</dbReference>
<gene>
    <name evidence="4" type="ORF">PECAL_1P11620</name>
</gene>
<evidence type="ECO:0000313" key="4">
    <source>
        <dbReference type="EMBL" id="CAH0364783.1"/>
    </source>
</evidence>
<evidence type="ECO:0000256" key="2">
    <source>
        <dbReference type="SAM" id="Phobius"/>
    </source>
</evidence>
<dbReference type="Proteomes" id="UP000789595">
    <property type="component" value="Unassembled WGS sequence"/>
</dbReference>
<keyword evidence="5" id="KW-1185">Reference proteome</keyword>